<sequence length="412" mass="42630">MHTTESPAPQTGPGLPLIAIFALASLTAVGPLAIDMYLAALPAIASDLGTATPTVQLTLTAFLAGMGAGQFVVGPLSDKTGRRLPLLIGAALCAVATLACAFAPTIELLIAARFVMGFTGAIGLVLSRAVITDSTTGLQTARLMSVMMMINGFAPVIAPLLGGLVLSFGTWRDIFRVLAALVALSMLLVVLFIKESLPVERRRTGSLVSVYAGMIEVARNRRYRGFSLTLVLGFGALFSYISGSPYLLQNVMGLSEVHFTYAFGLNSMGIVLASFLNASLIGRVAQRTVLTFGAFAVVTISALLTLHFALGPSLIPTLALLFAFTTSVGLMFGNASALAMGEARHIAGSASALMGTVQSLMGGLAAPLVSLAGPQAYMPMACAMLGFAALACISLITTPKAESDYATDRAKP</sequence>
<dbReference type="AlphaFoldDB" id="A0A1Y1RSM4"/>
<dbReference type="EMBL" id="LXWF01000001">
    <property type="protein sequence ID" value="ORC25055.1"/>
    <property type="molecule type" value="Genomic_DNA"/>
</dbReference>
<feature type="transmembrane region" description="Helical" evidence="8">
    <location>
        <begin position="350"/>
        <end position="370"/>
    </location>
</feature>
<evidence type="ECO:0000256" key="2">
    <source>
        <dbReference type="ARBA" id="ARBA00006236"/>
    </source>
</evidence>
<feature type="transmembrane region" description="Helical" evidence="8">
    <location>
        <begin position="261"/>
        <end position="282"/>
    </location>
</feature>
<keyword evidence="5 8" id="KW-0812">Transmembrane</keyword>
<feature type="transmembrane region" description="Helical" evidence="8">
    <location>
        <begin position="376"/>
        <end position="396"/>
    </location>
</feature>
<evidence type="ECO:0000256" key="8">
    <source>
        <dbReference type="SAM" id="Phobius"/>
    </source>
</evidence>
<proteinExistence type="inferred from homology"/>
<keyword evidence="6 8" id="KW-1133">Transmembrane helix</keyword>
<dbReference type="CDD" id="cd17320">
    <property type="entry name" value="MFS_MdfA_MDR_like"/>
    <property type="match status" value="1"/>
</dbReference>
<evidence type="ECO:0000256" key="4">
    <source>
        <dbReference type="ARBA" id="ARBA00022475"/>
    </source>
</evidence>
<dbReference type="PRINTS" id="PR01035">
    <property type="entry name" value="TCRTETA"/>
</dbReference>
<evidence type="ECO:0000256" key="7">
    <source>
        <dbReference type="ARBA" id="ARBA00023136"/>
    </source>
</evidence>
<dbReference type="RefSeq" id="WP_083090513.1">
    <property type="nucleotide sequence ID" value="NZ_LXWF01000001.1"/>
</dbReference>
<protein>
    <submittedName>
        <fullName evidence="10">Drug resistance transporter</fullName>
    </submittedName>
</protein>
<dbReference type="NCBIfam" id="TIGR00710">
    <property type="entry name" value="efflux_Bcr_CflA"/>
    <property type="match status" value="1"/>
</dbReference>
<evidence type="ECO:0000256" key="6">
    <source>
        <dbReference type="ARBA" id="ARBA00022989"/>
    </source>
</evidence>
<gene>
    <name evidence="10" type="ORF">A7979_08525</name>
</gene>
<feature type="transmembrane region" description="Helical" evidence="8">
    <location>
        <begin position="12"/>
        <end position="34"/>
    </location>
</feature>
<organism evidence="10 11">
    <name type="scientific">Rothia nasimurium</name>
    <dbReference type="NCBI Taxonomy" id="85336"/>
    <lineage>
        <taxon>Bacteria</taxon>
        <taxon>Bacillati</taxon>
        <taxon>Actinomycetota</taxon>
        <taxon>Actinomycetes</taxon>
        <taxon>Micrococcales</taxon>
        <taxon>Micrococcaceae</taxon>
        <taxon>Rothia</taxon>
    </lineage>
</organism>
<feature type="transmembrane region" description="Helical" evidence="8">
    <location>
        <begin position="110"/>
        <end position="131"/>
    </location>
</feature>
<dbReference type="Pfam" id="PF07690">
    <property type="entry name" value="MFS_1"/>
    <property type="match status" value="1"/>
</dbReference>
<dbReference type="InterPro" id="IPR004812">
    <property type="entry name" value="Efflux_drug-R_Bcr/CmlA"/>
</dbReference>
<reference evidence="10 11" key="1">
    <citation type="submission" date="2016-05" db="EMBL/GenBank/DDBJ databases">
        <title>Draft genome sequence of a porcine commensal Rothia nasimurium.</title>
        <authorList>
            <person name="Gaiser R.A."/>
            <person name="Van Baarlen P."/>
            <person name="Wells J.M."/>
        </authorList>
    </citation>
    <scope>NUCLEOTIDE SEQUENCE [LARGE SCALE GENOMIC DNA]</scope>
    <source>
        <strain evidence="10 11">PT-32</strain>
    </source>
</reference>
<keyword evidence="7 8" id="KW-0472">Membrane</keyword>
<feature type="transmembrane region" description="Helical" evidence="8">
    <location>
        <begin position="174"/>
        <end position="193"/>
    </location>
</feature>
<dbReference type="InterPro" id="IPR020846">
    <property type="entry name" value="MFS_dom"/>
</dbReference>
<accession>A0A1Y1RSM4</accession>
<comment type="caution">
    <text evidence="10">The sequence shown here is derived from an EMBL/GenBank/DDBJ whole genome shotgun (WGS) entry which is preliminary data.</text>
</comment>
<keyword evidence="3" id="KW-0813">Transport</keyword>
<evidence type="ECO:0000313" key="11">
    <source>
        <dbReference type="Proteomes" id="UP000192359"/>
    </source>
</evidence>
<evidence type="ECO:0000256" key="3">
    <source>
        <dbReference type="ARBA" id="ARBA00022448"/>
    </source>
</evidence>
<keyword evidence="11" id="KW-1185">Reference proteome</keyword>
<dbReference type="SUPFAM" id="SSF103473">
    <property type="entry name" value="MFS general substrate transporter"/>
    <property type="match status" value="1"/>
</dbReference>
<dbReference type="InterPro" id="IPR001958">
    <property type="entry name" value="Tet-R_TetA/multi-R_MdtG-like"/>
</dbReference>
<feature type="transmembrane region" description="Helical" evidence="8">
    <location>
        <begin position="143"/>
        <end position="168"/>
    </location>
</feature>
<feature type="transmembrane region" description="Helical" evidence="8">
    <location>
        <begin position="289"/>
        <end position="309"/>
    </location>
</feature>
<dbReference type="GO" id="GO:0005886">
    <property type="term" value="C:plasma membrane"/>
    <property type="evidence" value="ECO:0007669"/>
    <property type="project" value="UniProtKB-SubCell"/>
</dbReference>
<evidence type="ECO:0000256" key="1">
    <source>
        <dbReference type="ARBA" id="ARBA00004651"/>
    </source>
</evidence>
<dbReference type="PROSITE" id="PS50850">
    <property type="entry name" value="MFS"/>
    <property type="match status" value="1"/>
</dbReference>
<dbReference type="Gene3D" id="1.20.1720.10">
    <property type="entry name" value="Multidrug resistance protein D"/>
    <property type="match status" value="1"/>
</dbReference>
<evidence type="ECO:0000259" key="9">
    <source>
        <dbReference type="PROSITE" id="PS50850"/>
    </source>
</evidence>
<evidence type="ECO:0000313" key="10">
    <source>
        <dbReference type="EMBL" id="ORC25055.1"/>
    </source>
</evidence>
<evidence type="ECO:0000256" key="5">
    <source>
        <dbReference type="ARBA" id="ARBA00022692"/>
    </source>
</evidence>
<dbReference type="PANTHER" id="PTHR23502">
    <property type="entry name" value="MAJOR FACILITATOR SUPERFAMILY"/>
    <property type="match status" value="1"/>
</dbReference>
<dbReference type="PANTHER" id="PTHR23502:SF132">
    <property type="entry name" value="POLYAMINE TRANSPORTER 2-RELATED"/>
    <property type="match status" value="1"/>
</dbReference>
<feature type="transmembrane region" description="Helical" evidence="8">
    <location>
        <begin position="315"/>
        <end position="338"/>
    </location>
</feature>
<comment type="similarity">
    <text evidence="2">Belongs to the major facilitator superfamily. Bcr/CmlA family.</text>
</comment>
<dbReference type="InterPro" id="IPR036259">
    <property type="entry name" value="MFS_trans_sf"/>
</dbReference>
<dbReference type="GO" id="GO:0042910">
    <property type="term" value="F:xenobiotic transmembrane transporter activity"/>
    <property type="evidence" value="ECO:0007669"/>
    <property type="project" value="InterPro"/>
</dbReference>
<feature type="transmembrane region" description="Helical" evidence="8">
    <location>
        <begin position="84"/>
        <end position="104"/>
    </location>
</feature>
<dbReference type="OrthoDB" id="9814303at2"/>
<feature type="transmembrane region" description="Helical" evidence="8">
    <location>
        <begin position="54"/>
        <end position="72"/>
    </location>
</feature>
<dbReference type="InterPro" id="IPR011701">
    <property type="entry name" value="MFS"/>
</dbReference>
<feature type="transmembrane region" description="Helical" evidence="8">
    <location>
        <begin position="223"/>
        <end position="241"/>
    </location>
</feature>
<keyword evidence="4" id="KW-1003">Cell membrane</keyword>
<comment type="subcellular location">
    <subcellularLocation>
        <location evidence="1">Cell membrane</location>
        <topology evidence="1">Multi-pass membrane protein</topology>
    </subcellularLocation>
</comment>
<feature type="domain" description="Major facilitator superfamily (MFS) profile" evidence="9">
    <location>
        <begin position="19"/>
        <end position="406"/>
    </location>
</feature>
<dbReference type="Proteomes" id="UP000192359">
    <property type="component" value="Unassembled WGS sequence"/>
</dbReference>
<name>A0A1Y1RSM4_9MICC</name>
<dbReference type="GO" id="GO:1990961">
    <property type="term" value="P:xenobiotic detoxification by transmembrane export across the plasma membrane"/>
    <property type="evidence" value="ECO:0007669"/>
    <property type="project" value="InterPro"/>
</dbReference>